<organism evidence="2 3">
    <name type="scientific">Corynebacterium gerontici</name>
    <dbReference type="NCBI Taxonomy" id="2079234"/>
    <lineage>
        <taxon>Bacteria</taxon>
        <taxon>Bacillati</taxon>
        <taxon>Actinomycetota</taxon>
        <taxon>Actinomycetes</taxon>
        <taxon>Mycobacteriales</taxon>
        <taxon>Corynebacteriaceae</taxon>
        <taxon>Corynebacterium</taxon>
    </lineage>
</organism>
<dbReference type="SUPFAM" id="SSF46785">
    <property type="entry name" value="Winged helix' DNA-binding domain"/>
    <property type="match status" value="1"/>
</dbReference>
<dbReference type="InterPro" id="IPR027395">
    <property type="entry name" value="WH_DNA-bd_dom"/>
</dbReference>
<dbReference type="KEGG" id="cgk:CGERO_03975"/>
<dbReference type="InterPro" id="IPR011991">
    <property type="entry name" value="ArsR-like_HTH"/>
</dbReference>
<reference evidence="2 3" key="1">
    <citation type="submission" date="2018-11" db="EMBL/GenBank/DDBJ databases">
        <authorList>
            <person name="Kleinhagauer T."/>
            <person name="Glaeser S.P."/>
            <person name="Spergser J."/>
            <person name="Ruckert C."/>
            <person name="Kaempfer P."/>
            <person name="Busse H.-J."/>
        </authorList>
    </citation>
    <scope>NUCLEOTIDE SEQUENCE [LARGE SCALE GENOMIC DNA]</scope>
    <source>
        <strain evidence="2 3">W8</strain>
    </source>
</reference>
<dbReference type="InterPro" id="IPR036390">
    <property type="entry name" value="WH_DNA-bd_sf"/>
</dbReference>
<dbReference type="RefSeq" id="WP_123933571.1">
    <property type="nucleotide sequence ID" value="NZ_CP033897.1"/>
</dbReference>
<dbReference type="Pfam" id="PF13601">
    <property type="entry name" value="HTH_34"/>
    <property type="match status" value="1"/>
</dbReference>
<evidence type="ECO:0000259" key="1">
    <source>
        <dbReference type="Pfam" id="PF13601"/>
    </source>
</evidence>
<dbReference type="PANTHER" id="PTHR37318">
    <property type="entry name" value="BSL7504 PROTEIN"/>
    <property type="match status" value="1"/>
</dbReference>
<evidence type="ECO:0000313" key="2">
    <source>
        <dbReference type="EMBL" id="AZA11112.1"/>
    </source>
</evidence>
<evidence type="ECO:0000313" key="3">
    <source>
        <dbReference type="Proteomes" id="UP000271587"/>
    </source>
</evidence>
<dbReference type="PANTHER" id="PTHR37318:SF1">
    <property type="entry name" value="BSL7504 PROTEIN"/>
    <property type="match status" value="1"/>
</dbReference>
<proteinExistence type="predicted"/>
<gene>
    <name evidence="2" type="ORF">CGERO_03975</name>
</gene>
<keyword evidence="3" id="KW-1185">Reference proteome</keyword>
<sequence>MTSLDPIVHPLPRLAICATLYGASAFEGRNEMRFSRLSKATELSASALSKHLRHLEQAGYVTKFREIGSTRAKDVLWLQLTEAGLQAYLRHMDALQRLVEKENPQPNAVRAVSEER</sequence>
<dbReference type="OrthoDB" id="4952043at2"/>
<dbReference type="EMBL" id="CP033897">
    <property type="protein sequence ID" value="AZA11112.1"/>
    <property type="molecule type" value="Genomic_DNA"/>
</dbReference>
<accession>A0A3G6IZI2</accession>
<protein>
    <submittedName>
        <fullName evidence="2">Bacterial regulatory protein, arsR family</fullName>
    </submittedName>
</protein>
<feature type="domain" description="Winged helix DNA-binding" evidence="1">
    <location>
        <begin position="13"/>
        <end position="99"/>
    </location>
</feature>
<dbReference type="Proteomes" id="UP000271587">
    <property type="component" value="Chromosome"/>
</dbReference>
<dbReference type="InterPro" id="IPR036388">
    <property type="entry name" value="WH-like_DNA-bd_sf"/>
</dbReference>
<dbReference type="AlphaFoldDB" id="A0A3G6IZI2"/>
<dbReference type="Gene3D" id="1.10.10.10">
    <property type="entry name" value="Winged helix-like DNA-binding domain superfamily/Winged helix DNA-binding domain"/>
    <property type="match status" value="1"/>
</dbReference>
<dbReference type="CDD" id="cd00090">
    <property type="entry name" value="HTH_ARSR"/>
    <property type="match status" value="1"/>
</dbReference>
<name>A0A3G6IZI2_9CORY</name>